<protein>
    <submittedName>
        <fullName evidence="2">Uncharacterized protein</fullName>
    </submittedName>
</protein>
<keyword evidence="1" id="KW-0472">Membrane</keyword>
<name>A0A1V0SFP9_9VIRU</name>
<keyword evidence="1" id="KW-1133">Transmembrane helix</keyword>
<proteinExistence type="predicted"/>
<accession>A0A1V0SFP9</accession>
<sequence>MSLVGKCTQNMIDTICIELKKKETQQKLDKEILTPLIEIINNKIKYYYIIFIILQIIIIILLVIILKKS</sequence>
<evidence type="ECO:0000256" key="1">
    <source>
        <dbReference type="SAM" id="Phobius"/>
    </source>
</evidence>
<reference evidence="2" key="1">
    <citation type="journal article" date="2017" name="Science">
        <title>Giant viruses with an expanded complement of translation system components.</title>
        <authorList>
            <person name="Schulz F."/>
            <person name="Yutin N."/>
            <person name="Ivanova N.N."/>
            <person name="Ortega D.R."/>
            <person name="Lee T.K."/>
            <person name="Vierheilig J."/>
            <person name="Daims H."/>
            <person name="Horn M."/>
            <person name="Wagner M."/>
            <person name="Jensen G.J."/>
            <person name="Kyrpides N.C."/>
            <person name="Koonin E.V."/>
            <person name="Woyke T."/>
        </authorList>
    </citation>
    <scope>NUCLEOTIDE SEQUENCE</scope>
    <source>
        <strain evidence="2">HKV1</strain>
    </source>
</reference>
<feature type="transmembrane region" description="Helical" evidence="1">
    <location>
        <begin position="46"/>
        <end position="66"/>
    </location>
</feature>
<dbReference type="EMBL" id="KY684104">
    <property type="protein sequence ID" value="ARF10549.1"/>
    <property type="molecule type" value="Genomic_DNA"/>
</dbReference>
<keyword evidence="1" id="KW-0812">Transmembrane</keyword>
<gene>
    <name evidence="2" type="ORF">Hokovirus_2_76</name>
</gene>
<evidence type="ECO:0000313" key="2">
    <source>
        <dbReference type="EMBL" id="ARF10549.1"/>
    </source>
</evidence>
<organism evidence="2">
    <name type="scientific">Hokovirus HKV1</name>
    <dbReference type="NCBI Taxonomy" id="1977638"/>
    <lineage>
        <taxon>Viruses</taxon>
        <taxon>Varidnaviria</taxon>
        <taxon>Bamfordvirae</taxon>
        <taxon>Nucleocytoviricota</taxon>
        <taxon>Megaviricetes</taxon>
        <taxon>Imitervirales</taxon>
        <taxon>Mimiviridae</taxon>
        <taxon>Klosneuvirinae</taxon>
        <taxon>Hokovirus</taxon>
    </lineage>
</organism>